<dbReference type="Proteomes" id="UP000276133">
    <property type="component" value="Unassembled WGS sequence"/>
</dbReference>
<sequence length="143" mass="17449">MNLKSGLGEFLKQTFKKYPERLRTEKRIKNLKVLVTNNYSIVFIQEFLKITLLNFAILRKLTTKNVDFRPLLLYFSNFSKKLFLFYHYYLIYVYKTDWRIQPSNEKIEYHRIIDHIMHQISKKIVIKKSLKFTKNICIYALKN</sequence>
<evidence type="ECO:0000313" key="2">
    <source>
        <dbReference type="Proteomes" id="UP000276133"/>
    </source>
</evidence>
<protein>
    <submittedName>
        <fullName evidence="1">Uncharacterized protein</fullName>
    </submittedName>
</protein>
<dbReference type="AlphaFoldDB" id="A0A3M7SGX3"/>
<accession>A0A3M7SGX3</accession>
<comment type="caution">
    <text evidence="1">The sequence shown here is derived from an EMBL/GenBank/DDBJ whole genome shotgun (WGS) entry which is preliminary data.</text>
</comment>
<proteinExistence type="predicted"/>
<reference evidence="1 2" key="1">
    <citation type="journal article" date="2018" name="Sci. Rep.">
        <title>Genomic signatures of local adaptation to the degree of environmental predictability in rotifers.</title>
        <authorList>
            <person name="Franch-Gras L."/>
            <person name="Hahn C."/>
            <person name="Garcia-Roger E.M."/>
            <person name="Carmona M.J."/>
            <person name="Serra M."/>
            <person name="Gomez A."/>
        </authorList>
    </citation>
    <scope>NUCLEOTIDE SEQUENCE [LARGE SCALE GENOMIC DNA]</scope>
    <source>
        <strain evidence="1">HYR1</strain>
    </source>
</reference>
<dbReference type="EMBL" id="REGN01001406">
    <property type="protein sequence ID" value="RNA34847.1"/>
    <property type="molecule type" value="Genomic_DNA"/>
</dbReference>
<keyword evidence="2" id="KW-1185">Reference proteome</keyword>
<name>A0A3M7SGX3_BRAPC</name>
<gene>
    <name evidence="1" type="ORF">BpHYR1_005543</name>
</gene>
<evidence type="ECO:0000313" key="1">
    <source>
        <dbReference type="EMBL" id="RNA34847.1"/>
    </source>
</evidence>
<organism evidence="1 2">
    <name type="scientific">Brachionus plicatilis</name>
    <name type="common">Marine rotifer</name>
    <name type="synonym">Brachionus muelleri</name>
    <dbReference type="NCBI Taxonomy" id="10195"/>
    <lineage>
        <taxon>Eukaryota</taxon>
        <taxon>Metazoa</taxon>
        <taxon>Spiralia</taxon>
        <taxon>Gnathifera</taxon>
        <taxon>Rotifera</taxon>
        <taxon>Eurotatoria</taxon>
        <taxon>Monogononta</taxon>
        <taxon>Pseudotrocha</taxon>
        <taxon>Ploima</taxon>
        <taxon>Brachionidae</taxon>
        <taxon>Brachionus</taxon>
    </lineage>
</organism>